<dbReference type="Proteomes" id="UP000784128">
    <property type="component" value="Unassembled WGS sequence"/>
</dbReference>
<reference evidence="1 2" key="1">
    <citation type="submission" date="2021-05" db="EMBL/GenBank/DDBJ databases">
        <title>The draft genome of Geobacter chapellei DSM 13688.</title>
        <authorList>
            <person name="Xu Z."/>
            <person name="Masuda Y."/>
            <person name="Itoh H."/>
            <person name="Senoo K."/>
        </authorList>
    </citation>
    <scope>NUCLEOTIDE SEQUENCE [LARGE SCALE GENOMIC DNA]</scope>
    <source>
        <strain evidence="1 2">DSM 13688</strain>
    </source>
</reference>
<name>A0ABS5UCI8_9BACT</name>
<accession>A0ABS5UCI8</accession>
<comment type="caution">
    <text evidence="1">The sequence shown here is derived from an EMBL/GenBank/DDBJ whole genome shotgun (WGS) entry which is preliminary data.</text>
</comment>
<dbReference type="InterPro" id="IPR008769">
    <property type="entry name" value="PhaF_PhaI"/>
</dbReference>
<dbReference type="RefSeq" id="WP_214301325.1">
    <property type="nucleotide sequence ID" value="NZ_JAHDYS010000020.1"/>
</dbReference>
<protein>
    <submittedName>
        <fullName evidence="1">Phasin family protein</fullName>
    </submittedName>
</protein>
<organism evidence="1 2">
    <name type="scientific">Pelotalea chapellei</name>
    <dbReference type="NCBI Taxonomy" id="44671"/>
    <lineage>
        <taxon>Bacteria</taxon>
        <taxon>Pseudomonadati</taxon>
        <taxon>Thermodesulfobacteriota</taxon>
        <taxon>Desulfuromonadia</taxon>
        <taxon>Geobacterales</taxon>
        <taxon>Geobacteraceae</taxon>
        <taxon>Pelotalea</taxon>
    </lineage>
</organism>
<gene>
    <name evidence="1" type="ORF">KJB30_16330</name>
</gene>
<dbReference type="EMBL" id="JAHDYS010000020">
    <property type="protein sequence ID" value="MBT1073360.1"/>
    <property type="molecule type" value="Genomic_DNA"/>
</dbReference>
<sequence length="100" mass="11474">MFELLEKAVLTTIGAAALTQKKAEELVSEMKDKYKMTEEEGRGYIDRLQSLAKESRGKIQEMADFEVQKAVDRFGLVTREEFERLEKRIQILECKSDGLG</sequence>
<evidence type="ECO:0000313" key="1">
    <source>
        <dbReference type="EMBL" id="MBT1073360.1"/>
    </source>
</evidence>
<evidence type="ECO:0000313" key="2">
    <source>
        <dbReference type="Proteomes" id="UP000784128"/>
    </source>
</evidence>
<dbReference type="Pfam" id="PF05597">
    <property type="entry name" value="Phasin"/>
    <property type="match status" value="1"/>
</dbReference>
<keyword evidence="2" id="KW-1185">Reference proteome</keyword>
<proteinExistence type="predicted"/>